<evidence type="ECO:0000256" key="7">
    <source>
        <dbReference type="RuleBase" id="RU362072"/>
    </source>
</evidence>
<evidence type="ECO:0000313" key="9">
    <source>
        <dbReference type="EMBL" id="SCC82371.1"/>
    </source>
</evidence>
<evidence type="ECO:0000313" key="11">
    <source>
        <dbReference type="Proteomes" id="UP000182800"/>
    </source>
</evidence>
<evidence type="ECO:0000256" key="3">
    <source>
        <dbReference type="ARBA" id="ARBA00022475"/>
    </source>
</evidence>
<dbReference type="GO" id="GO:0005886">
    <property type="term" value="C:plasma membrane"/>
    <property type="evidence" value="ECO:0007669"/>
    <property type="project" value="UniProtKB-SubCell"/>
</dbReference>
<dbReference type="PRINTS" id="PR00953">
    <property type="entry name" value="TYPE3IMRPROT"/>
</dbReference>
<feature type="transmembrane region" description="Helical" evidence="7">
    <location>
        <begin position="227"/>
        <end position="246"/>
    </location>
</feature>
<comment type="subcellular location">
    <subcellularLocation>
        <location evidence="1 7">Cell membrane</location>
        <topology evidence="1 7">Multi-pass membrane protein</topology>
    </subcellularLocation>
</comment>
<dbReference type="Proteomes" id="UP000050497">
    <property type="component" value="Unassembled WGS sequence"/>
</dbReference>
<dbReference type="Pfam" id="PF01311">
    <property type="entry name" value="Bac_export_1"/>
    <property type="match status" value="1"/>
</dbReference>
<dbReference type="OrthoDB" id="9807748at2"/>
<dbReference type="EMBL" id="LJSX01000007">
    <property type="protein sequence ID" value="KPQ11464.1"/>
    <property type="molecule type" value="Genomic_DNA"/>
</dbReference>
<evidence type="ECO:0000256" key="4">
    <source>
        <dbReference type="ARBA" id="ARBA00022692"/>
    </source>
</evidence>
<feature type="transmembrane region" description="Helical" evidence="7">
    <location>
        <begin position="20"/>
        <end position="40"/>
    </location>
</feature>
<dbReference type="AlphaFoldDB" id="A0A0P8BPD8"/>
<evidence type="ECO:0000256" key="6">
    <source>
        <dbReference type="ARBA" id="ARBA00023136"/>
    </source>
</evidence>
<dbReference type="RefSeq" id="WP_074445875.1">
    <property type="nucleotide sequence ID" value="NZ_FMBM01000002.1"/>
</dbReference>
<keyword evidence="5 7" id="KW-1133">Transmembrane helix</keyword>
<evidence type="ECO:0000256" key="1">
    <source>
        <dbReference type="ARBA" id="ARBA00004651"/>
    </source>
</evidence>
<dbReference type="NCBIfam" id="TIGR01401">
    <property type="entry name" value="fliR_like_III"/>
    <property type="match status" value="1"/>
</dbReference>
<evidence type="ECO:0000313" key="8">
    <source>
        <dbReference type="EMBL" id="KPQ11464.1"/>
    </source>
</evidence>
<sequence length="273" mass="29955">MTEFDEILTAWLGRYMWTGLAFATGFARIIAVLQIFPLFTALNVRGTIRATLAIVLTIPLVPLIEPQLMQMGIPDLWVIATIMIKEFVFGLLLGVLIAIPFWGIQAAGDIIDVSRGASMANVADPVNADENSLTGVVLLYASLAIFVVAGGMQLVIELIYHSYSILNISDVAPPMGVATVTAIGDLLTRMFTLGVIISGPLMIALIVIDLTLVFGHRIAQQIEVSEFAAIVKNLCVCAFIPLYALFLEEYMLDDWRELMRFVEAFLLMGEVRE</sequence>
<keyword evidence="4 7" id="KW-0812">Transmembrane</keyword>
<dbReference type="EMBL" id="FMBM01000002">
    <property type="protein sequence ID" value="SCC82371.1"/>
    <property type="molecule type" value="Genomic_DNA"/>
</dbReference>
<name>A0A0P8BPD8_9HYPH</name>
<feature type="transmembrane region" description="Helical" evidence="7">
    <location>
        <begin position="137"/>
        <end position="156"/>
    </location>
</feature>
<feature type="transmembrane region" description="Helical" evidence="7">
    <location>
        <begin position="190"/>
        <end position="215"/>
    </location>
</feature>
<dbReference type="STRING" id="1653334.GA0071312_3362"/>
<protein>
    <submittedName>
        <fullName evidence="8">Type 3a secretion system minor export apparatus protein SctT</fullName>
    </submittedName>
    <submittedName>
        <fullName evidence="9">Type III secretion protein T</fullName>
    </submittedName>
</protein>
<proteinExistence type="inferred from homology"/>
<dbReference type="GO" id="GO:0006605">
    <property type="term" value="P:protein targeting"/>
    <property type="evidence" value="ECO:0007669"/>
    <property type="project" value="UniProtKB-UniRule"/>
</dbReference>
<feature type="transmembrane region" description="Helical" evidence="7">
    <location>
        <begin position="76"/>
        <end position="102"/>
    </location>
</feature>
<dbReference type="InterPro" id="IPR006304">
    <property type="entry name" value="T3SS_SpaR/YscT"/>
</dbReference>
<evidence type="ECO:0000313" key="10">
    <source>
        <dbReference type="Proteomes" id="UP000050497"/>
    </source>
</evidence>
<dbReference type="InterPro" id="IPR002010">
    <property type="entry name" value="T3SS_IM_R"/>
</dbReference>
<evidence type="ECO:0000256" key="5">
    <source>
        <dbReference type="ARBA" id="ARBA00022989"/>
    </source>
</evidence>
<evidence type="ECO:0000256" key="2">
    <source>
        <dbReference type="ARBA" id="ARBA00009772"/>
    </source>
</evidence>
<gene>
    <name evidence="8" type="primary">yscT</name>
    <name evidence="9" type="ORF">GA0071312_3362</name>
    <name evidence="8" type="ORF">HLUCCO17_06045</name>
</gene>
<accession>A0A0P8BPD8</accession>
<reference evidence="9 11" key="2">
    <citation type="submission" date="2016-08" db="EMBL/GenBank/DDBJ databases">
        <authorList>
            <person name="Varghese N."/>
            <person name="Submissions Spin"/>
        </authorList>
    </citation>
    <scope>NUCLEOTIDE SEQUENCE [LARGE SCALE GENOMIC DNA]</scope>
    <source>
        <strain evidence="9 11">HL-109</strain>
    </source>
</reference>
<dbReference type="PANTHER" id="PTHR30065:SF1">
    <property type="entry name" value="SURFACE PRESENTATION OF ANTIGENS PROTEIN SPAR"/>
    <property type="match status" value="1"/>
</dbReference>
<dbReference type="Proteomes" id="UP000182800">
    <property type="component" value="Unassembled WGS sequence"/>
</dbReference>
<comment type="caution">
    <text evidence="8">The sequence shown here is derived from an EMBL/GenBank/DDBJ whole genome shotgun (WGS) entry which is preliminary data.</text>
</comment>
<organism evidence="8 10">
    <name type="scientific">Saliniramus fredricksonii</name>
    <dbReference type="NCBI Taxonomy" id="1653334"/>
    <lineage>
        <taxon>Bacteria</taxon>
        <taxon>Pseudomonadati</taxon>
        <taxon>Pseudomonadota</taxon>
        <taxon>Alphaproteobacteria</taxon>
        <taxon>Hyphomicrobiales</taxon>
        <taxon>Salinarimonadaceae</taxon>
        <taxon>Saliniramus</taxon>
    </lineage>
</organism>
<reference evidence="8 10" key="1">
    <citation type="submission" date="2015-09" db="EMBL/GenBank/DDBJ databases">
        <title>Identification and resolution of microdiversity through metagenomic sequencing of parallel consortia.</title>
        <authorList>
            <person name="Nelson W.C."/>
            <person name="Romine M.F."/>
            <person name="Lindemann S.R."/>
        </authorList>
    </citation>
    <scope>NUCLEOTIDE SEQUENCE [LARGE SCALE GENOMIC DNA]</scope>
    <source>
        <strain evidence="8">HL-109</strain>
    </source>
</reference>
<dbReference type="PANTHER" id="PTHR30065">
    <property type="entry name" value="FLAGELLAR BIOSYNTHETIC PROTEIN FLIR"/>
    <property type="match status" value="1"/>
</dbReference>
<keyword evidence="6 7" id="KW-0472">Membrane</keyword>
<keyword evidence="11" id="KW-1185">Reference proteome</keyword>
<comment type="similarity">
    <text evidence="2 7">Belongs to the FliR/MopE/SpaR family.</text>
</comment>
<keyword evidence="3 7" id="KW-1003">Cell membrane</keyword>